<dbReference type="EMBL" id="GL870876">
    <property type="protein sequence ID" value="EIJ89750.1"/>
    <property type="molecule type" value="Genomic_DNA"/>
</dbReference>
<keyword evidence="4" id="KW-1185">Reference proteome</keyword>
<organism evidence="3 4">
    <name type="scientific">Nematocida parisii (strain ERTm3)</name>
    <name type="common">Nematode killer fungus</name>
    <dbReference type="NCBI Taxonomy" id="935791"/>
    <lineage>
        <taxon>Eukaryota</taxon>
        <taxon>Fungi</taxon>
        <taxon>Fungi incertae sedis</taxon>
        <taxon>Microsporidia</taxon>
        <taxon>Nematocida</taxon>
    </lineage>
</organism>
<feature type="region of interest" description="Disordered" evidence="1">
    <location>
        <begin position="40"/>
        <end position="74"/>
    </location>
</feature>
<dbReference type="Proteomes" id="UP000002872">
    <property type="component" value="Unassembled WGS sequence"/>
</dbReference>
<keyword evidence="2" id="KW-0812">Transmembrane</keyword>
<sequence>MKGVIDKKYRNIAIYSIIVLGLGITILLFFITVREQGHEDDSSEESQYNIESNEMESMPEPPMLDDSINRNPIHTPGIEEKQIEHDTSDCESMYYSAESWSDKNNSVGMGGRVANIFLSIASYIYLAFKAPWNSNENSYLEGAAENRNKPLS</sequence>
<gene>
    <name evidence="3" type="ORF">NEQG_00520</name>
</gene>
<evidence type="ECO:0000313" key="4">
    <source>
        <dbReference type="Proteomes" id="UP000002872"/>
    </source>
</evidence>
<dbReference type="AlphaFoldDB" id="I3EKK3"/>
<keyword evidence="2" id="KW-0472">Membrane</keyword>
<evidence type="ECO:0000256" key="1">
    <source>
        <dbReference type="SAM" id="MobiDB-lite"/>
    </source>
</evidence>
<dbReference type="OrthoDB" id="10540123at2759"/>
<dbReference type="InParanoid" id="I3EKK3"/>
<evidence type="ECO:0000313" key="3">
    <source>
        <dbReference type="EMBL" id="EIJ89750.1"/>
    </source>
</evidence>
<dbReference type="HOGENOM" id="CLU_1722853_0_0_1"/>
<name>I3EKK3_NEMP3</name>
<protein>
    <submittedName>
        <fullName evidence="3">Uncharacterized protein</fullName>
    </submittedName>
</protein>
<evidence type="ECO:0000256" key="2">
    <source>
        <dbReference type="SAM" id="Phobius"/>
    </source>
</evidence>
<dbReference type="VEuPathDB" id="MicrosporidiaDB:NEQG_00520"/>
<feature type="transmembrane region" description="Helical" evidence="2">
    <location>
        <begin position="12"/>
        <end position="33"/>
    </location>
</feature>
<keyword evidence="2" id="KW-1133">Transmembrane helix</keyword>
<reference evidence="3" key="1">
    <citation type="submission" date="2011-01" db="EMBL/GenBank/DDBJ databases">
        <title>The Genome Sequence of Nematocida parisii strain ERTm3.</title>
        <authorList>
            <consortium name="The Broad Institute Genome Sequencing Platform"/>
            <consortium name="The Broad Institute Genome Sequencing Center for Infectious Disease"/>
            <person name="Cuomo C."/>
            <person name="Troemel E."/>
            <person name="Young S.K."/>
            <person name="Zeng Q."/>
            <person name="Gargeya S."/>
            <person name="Fitzgerald M."/>
            <person name="Haas B."/>
            <person name="Abouelleil A."/>
            <person name="Alvarado L."/>
            <person name="Arachchi H.M."/>
            <person name="Berlin A."/>
            <person name="Chapman S.B."/>
            <person name="Gearin G."/>
            <person name="Goldberg J."/>
            <person name="Griggs A."/>
            <person name="Gujja S."/>
            <person name="Hansen M."/>
            <person name="Heiman D."/>
            <person name="Howarth C."/>
            <person name="Larimer J."/>
            <person name="Lui A."/>
            <person name="MacDonald P.J.P."/>
            <person name="McCowen C."/>
            <person name="Montmayeur A."/>
            <person name="Murphy C."/>
            <person name="Neiman D."/>
            <person name="Pearson M."/>
            <person name="Priest M."/>
            <person name="Roberts A."/>
            <person name="Saif S."/>
            <person name="Shea T."/>
            <person name="Sisk P."/>
            <person name="Stolte C."/>
            <person name="Sykes S."/>
            <person name="Wortman J."/>
            <person name="Nusbaum C."/>
            <person name="Birren B."/>
        </authorList>
    </citation>
    <scope>NUCLEOTIDE SEQUENCE</scope>
    <source>
        <strain evidence="3">ERTm3</strain>
    </source>
</reference>
<proteinExistence type="predicted"/>
<accession>I3EKK3</accession>
<feature type="transmembrane region" description="Helical" evidence="2">
    <location>
        <begin position="109"/>
        <end position="128"/>
    </location>
</feature>